<sequence length="136" mass="15550">MKLTPMMRQYSQIKSKYRDSILLFRLGDFYEAFFEDAKIVSKALDLVLTHRQGAPMAGVPHHALNNYLRKLVEQGYKVAICDQMEEPSNSKGLIKREVTRVVTPGTLIEEDLLNDYSSNFLVAVHEIDNRMSIACL</sequence>
<evidence type="ECO:0000259" key="7">
    <source>
        <dbReference type="Pfam" id="PF01624"/>
    </source>
</evidence>
<organism evidence="8">
    <name type="scientific">Kosmotoga arenicorallina</name>
    <dbReference type="NCBI Taxonomy" id="688066"/>
    <lineage>
        <taxon>Bacteria</taxon>
        <taxon>Thermotogati</taxon>
        <taxon>Thermotogota</taxon>
        <taxon>Thermotogae</taxon>
        <taxon>Kosmotogales</taxon>
        <taxon>Kosmotogaceae</taxon>
        <taxon>Kosmotoga</taxon>
    </lineage>
</organism>
<dbReference type="GO" id="GO:0030983">
    <property type="term" value="F:mismatched DNA binding"/>
    <property type="evidence" value="ECO:0007669"/>
    <property type="project" value="InterPro"/>
</dbReference>
<protein>
    <submittedName>
        <fullName evidence="8">DNA mismatch repair protein MutS</fullName>
    </submittedName>
</protein>
<feature type="domain" description="DNA mismatch repair protein MutS-like N-terminal" evidence="7">
    <location>
        <begin position="4"/>
        <end position="110"/>
    </location>
</feature>
<dbReference type="GO" id="GO:0140664">
    <property type="term" value="F:ATP-dependent DNA damage sensor activity"/>
    <property type="evidence" value="ECO:0007669"/>
    <property type="project" value="InterPro"/>
</dbReference>
<comment type="similarity">
    <text evidence="1">Belongs to the DNA mismatch repair MutS family.</text>
</comment>
<dbReference type="InterPro" id="IPR016151">
    <property type="entry name" value="DNA_mismatch_repair_MutS_N"/>
</dbReference>
<keyword evidence="6" id="KW-0234">DNA repair</keyword>
<evidence type="ECO:0000313" key="8">
    <source>
        <dbReference type="EMBL" id="HHF08773.1"/>
    </source>
</evidence>
<dbReference type="PANTHER" id="PTHR11361:SF34">
    <property type="entry name" value="DNA MISMATCH REPAIR PROTEIN MSH1, MITOCHONDRIAL"/>
    <property type="match status" value="1"/>
</dbReference>
<dbReference type="GO" id="GO:0006298">
    <property type="term" value="P:mismatch repair"/>
    <property type="evidence" value="ECO:0007669"/>
    <property type="project" value="InterPro"/>
</dbReference>
<evidence type="ECO:0000256" key="1">
    <source>
        <dbReference type="ARBA" id="ARBA00006271"/>
    </source>
</evidence>
<feature type="non-terminal residue" evidence="8">
    <location>
        <position position="136"/>
    </location>
</feature>
<name>A0A7C5HYF8_9BACT</name>
<dbReference type="GO" id="GO:0005524">
    <property type="term" value="F:ATP binding"/>
    <property type="evidence" value="ECO:0007669"/>
    <property type="project" value="UniProtKB-KW"/>
</dbReference>
<gene>
    <name evidence="8" type="ORF">ENL26_03255</name>
</gene>
<dbReference type="InterPro" id="IPR045076">
    <property type="entry name" value="MutS"/>
</dbReference>
<reference evidence="8" key="1">
    <citation type="journal article" date="2020" name="mSystems">
        <title>Genome- and Community-Level Interaction Insights into Carbon Utilization and Element Cycling Functions of Hydrothermarchaeota in Hydrothermal Sediment.</title>
        <authorList>
            <person name="Zhou Z."/>
            <person name="Liu Y."/>
            <person name="Xu W."/>
            <person name="Pan J."/>
            <person name="Luo Z.H."/>
            <person name="Li M."/>
        </authorList>
    </citation>
    <scope>NUCLEOTIDE SEQUENCE [LARGE SCALE GENOMIC DNA]</scope>
    <source>
        <strain evidence="8">HyVt-80</strain>
    </source>
</reference>
<dbReference type="Pfam" id="PF01624">
    <property type="entry name" value="MutS_I"/>
    <property type="match status" value="1"/>
</dbReference>
<comment type="caution">
    <text evidence="8">The sequence shown here is derived from an EMBL/GenBank/DDBJ whole genome shotgun (WGS) entry which is preliminary data.</text>
</comment>
<evidence type="ECO:0000256" key="6">
    <source>
        <dbReference type="ARBA" id="ARBA00023204"/>
    </source>
</evidence>
<keyword evidence="4" id="KW-0067">ATP-binding</keyword>
<dbReference type="Proteomes" id="UP000886129">
    <property type="component" value="Unassembled WGS sequence"/>
</dbReference>
<dbReference type="EMBL" id="DRTH01000197">
    <property type="protein sequence ID" value="HHF08773.1"/>
    <property type="molecule type" value="Genomic_DNA"/>
</dbReference>
<dbReference type="Gene3D" id="3.40.1170.10">
    <property type="entry name" value="DNA repair protein MutS, domain I"/>
    <property type="match status" value="1"/>
</dbReference>
<evidence type="ECO:0000256" key="3">
    <source>
        <dbReference type="ARBA" id="ARBA00022763"/>
    </source>
</evidence>
<dbReference type="InterPro" id="IPR036678">
    <property type="entry name" value="MutS_con_dom_sf"/>
</dbReference>
<keyword evidence="3" id="KW-0227">DNA damage</keyword>
<dbReference type="PANTHER" id="PTHR11361">
    <property type="entry name" value="DNA MISMATCH REPAIR PROTEIN MUTS FAMILY MEMBER"/>
    <property type="match status" value="1"/>
</dbReference>
<keyword evidence="5" id="KW-0238">DNA-binding</keyword>
<keyword evidence="2" id="KW-0547">Nucleotide-binding</keyword>
<evidence type="ECO:0000256" key="2">
    <source>
        <dbReference type="ARBA" id="ARBA00022741"/>
    </source>
</evidence>
<evidence type="ECO:0000256" key="5">
    <source>
        <dbReference type="ARBA" id="ARBA00023125"/>
    </source>
</evidence>
<dbReference type="AlphaFoldDB" id="A0A7C5HYF8"/>
<evidence type="ECO:0000256" key="4">
    <source>
        <dbReference type="ARBA" id="ARBA00022840"/>
    </source>
</evidence>
<dbReference type="InterPro" id="IPR007695">
    <property type="entry name" value="DNA_mismatch_repair_MutS-lik_N"/>
</dbReference>
<proteinExistence type="inferred from homology"/>
<dbReference type="FunFam" id="3.40.1170.10:FF:000001">
    <property type="entry name" value="DNA mismatch repair protein MutS"/>
    <property type="match status" value="1"/>
</dbReference>
<dbReference type="SUPFAM" id="SSF55271">
    <property type="entry name" value="DNA repair protein MutS, domain I"/>
    <property type="match status" value="1"/>
</dbReference>
<dbReference type="SUPFAM" id="SSF53150">
    <property type="entry name" value="DNA repair protein MutS, domain II"/>
    <property type="match status" value="1"/>
</dbReference>
<accession>A0A7C5HYF8</accession>
<dbReference type="GO" id="GO:0005829">
    <property type="term" value="C:cytosol"/>
    <property type="evidence" value="ECO:0007669"/>
    <property type="project" value="TreeGrafter"/>
</dbReference>